<proteinExistence type="predicted"/>
<organism evidence="2 3">
    <name type="scientific">Morella rubra</name>
    <name type="common">Chinese bayberry</name>
    <dbReference type="NCBI Taxonomy" id="262757"/>
    <lineage>
        <taxon>Eukaryota</taxon>
        <taxon>Viridiplantae</taxon>
        <taxon>Streptophyta</taxon>
        <taxon>Embryophyta</taxon>
        <taxon>Tracheophyta</taxon>
        <taxon>Spermatophyta</taxon>
        <taxon>Magnoliopsida</taxon>
        <taxon>eudicotyledons</taxon>
        <taxon>Gunneridae</taxon>
        <taxon>Pentapetalae</taxon>
        <taxon>rosids</taxon>
        <taxon>fabids</taxon>
        <taxon>Fagales</taxon>
        <taxon>Myricaceae</taxon>
        <taxon>Morella</taxon>
    </lineage>
</organism>
<comment type="caution">
    <text evidence="2">The sequence shown here is derived from an EMBL/GenBank/DDBJ whole genome shotgun (WGS) entry which is preliminary data.</text>
</comment>
<dbReference type="PANTHER" id="PTHR35420">
    <property type="entry name" value="OS02G0198500 PROTEIN"/>
    <property type="match status" value="1"/>
</dbReference>
<evidence type="ECO:0000313" key="3">
    <source>
        <dbReference type="Proteomes" id="UP000516437"/>
    </source>
</evidence>
<dbReference type="Proteomes" id="UP000516437">
    <property type="component" value="Chromosome 6"/>
</dbReference>
<name>A0A6A1V7R3_9ROSI</name>
<evidence type="ECO:0000313" key="2">
    <source>
        <dbReference type="EMBL" id="KAB1208889.1"/>
    </source>
</evidence>
<gene>
    <name evidence="2" type="ORF">CJ030_MR6G006015</name>
</gene>
<feature type="transmembrane region" description="Helical" evidence="1">
    <location>
        <begin position="26"/>
        <end position="46"/>
    </location>
</feature>
<dbReference type="PANTHER" id="PTHR35420:SF1">
    <property type="entry name" value="OS09G0480532 PROTEIN"/>
    <property type="match status" value="1"/>
</dbReference>
<dbReference type="EMBL" id="RXIC02000024">
    <property type="protein sequence ID" value="KAB1208889.1"/>
    <property type="molecule type" value="Genomic_DNA"/>
</dbReference>
<sequence length="100" mass="9400">MARDFFAQVVAHADDAGILLESSGGLLLLGMIVMSLSIISLVIFACGNDGDSDSSKPRKSNGTYLGATCGYAGGGVCGDGGGDCGGGGCGGGGGGCGGGC</sequence>
<reference evidence="2 3" key="1">
    <citation type="journal article" date="2019" name="Plant Biotechnol. J.">
        <title>The red bayberry genome and genetic basis of sex determination.</title>
        <authorList>
            <person name="Jia H.M."/>
            <person name="Jia H.J."/>
            <person name="Cai Q.L."/>
            <person name="Wang Y."/>
            <person name="Zhao H.B."/>
            <person name="Yang W.F."/>
            <person name="Wang G.Y."/>
            <person name="Li Y.H."/>
            <person name="Zhan D.L."/>
            <person name="Shen Y.T."/>
            <person name="Niu Q.F."/>
            <person name="Chang L."/>
            <person name="Qiu J."/>
            <person name="Zhao L."/>
            <person name="Xie H.B."/>
            <person name="Fu W.Y."/>
            <person name="Jin J."/>
            <person name="Li X.W."/>
            <person name="Jiao Y."/>
            <person name="Zhou C.C."/>
            <person name="Tu T."/>
            <person name="Chai C.Y."/>
            <person name="Gao J.L."/>
            <person name="Fan L.J."/>
            <person name="van de Weg E."/>
            <person name="Wang J.Y."/>
            <person name="Gao Z.S."/>
        </authorList>
    </citation>
    <scope>NUCLEOTIDE SEQUENCE [LARGE SCALE GENOMIC DNA]</scope>
    <source>
        <tissue evidence="2">Leaves</tissue>
    </source>
</reference>
<keyword evidence="1" id="KW-1133">Transmembrane helix</keyword>
<accession>A0A6A1V7R3</accession>
<evidence type="ECO:0000256" key="1">
    <source>
        <dbReference type="SAM" id="Phobius"/>
    </source>
</evidence>
<protein>
    <submittedName>
        <fullName evidence="2">Uncharacterized protein</fullName>
    </submittedName>
</protein>
<keyword evidence="3" id="KW-1185">Reference proteome</keyword>
<keyword evidence="1" id="KW-0472">Membrane</keyword>
<keyword evidence="1" id="KW-0812">Transmembrane</keyword>
<dbReference type="AlphaFoldDB" id="A0A6A1V7R3"/>